<dbReference type="InterPro" id="IPR051550">
    <property type="entry name" value="SCF-Subunits/Alg-Epimerases"/>
</dbReference>
<feature type="chain" id="PRO_5037586837" evidence="2">
    <location>
        <begin position="26"/>
        <end position="594"/>
    </location>
</feature>
<dbReference type="Pfam" id="PF13229">
    <property type="entry name" value="Beta_helix"/>
    <property type="match status" value="1"/>
</dbReference>
<sequence length="594" mass="62539">MIITRRQTLALAAAGLPNVASISSAASPEAPPLPREVLLQMANQVSVFDFLTVAQSTAVRSGRDLIDVTDAIQACLDSSAIRGRTVRFPAGTYLMGRVFVRSQTVLLMDKGVTLRKRPNGQGLLRLTHVENTHILCGGATLDGSAAESRPSHTVYFESARRCSIRDAQVLGSGPKGDCIYVGEGSQGPSEDVVIVGGSCANARRNGISVVSGRRTLIHNVEIFGAAGAPGAGIDVESNQFDRATSTEIRHCNIHDNEKYGIVVVFADGVSIHHNTVHRNGIDGIATAVGGAVFEKGVYRPNVDIRGISAFDPASGWLTLGGDAASLPLGTVVLFHTSGNGRVPTTFSSQVRWVVCEKQPGSVLRIRLGQYWQHEIKTNLSDAGAGRLDEDPGRSDVRLVCYVEGQSSNLDVSSNLVMDNARRGITIGAAVNAVVRSNYVMHGGSQQAVHISFSRNVLVEANTIESRGSTGKNAGLLALSAIQLRTMRNVIRGFPGGGIVAVGISGAVMEQDDVADCGIAANTAMHLHFSRAVNIIGAQIAPPPAGLAVVTTEVTDSIFQDILLRGSGVVANPFRVERNVVKPAAASSAPRSPAR</sequence>
<keyword evidence="5" id="KW-1185">Reference proteome</keyword>
<dbReference type="InterPro" id="IPR011050">
    <property type="entry name" value="Pectin_lyase_fold/virulence"/>
</dbReference>
<dbReference type="Gene3D" id="2.160.20.10">
    <property type="entry name" value="Single-stranded right-handed beta-helix, Pectin lyase-like"/>
    <property type="match status" value="2"/>
</dbReference>
<evidence type="ECO:0000256" key="2">
    <source>
        <dbReference type="SAM" id="SignalP"/>
    </source>
</evidence>
<evidence type="ECO:0000313" key="5">
    <source>
        <dbReference type="Proteomes" id="UP000608513"/>
    </source>
</evidence>
<dbReference type="AlphaFoldDB" id="A0A923MU95"/>
<dbReference type="InterPro" id="IPR039448">
    <property type="entry name" value="Beta_helix"/>
</dbReference>
<evidence type="ECO:0000313" key="4">
    <source>
        <dbReference type="EMBL" id="MBC5784863.1"/>
    </source>
</evidence>
<feature type="signal peptide" evidence="2">
    <location>
        <begin position="1"/>
        <end position="25"/>
    </location>
</feature>
<evidence type="ECO:0000259" key="3">
    <source>
        <dbReference type="Pfam" id="PF13229"/>
    </source>
</evidence>
<dbReference type="EMBL" id="JACORT010000008">
    <property type="protein sequence ID" value="MBC5784863.1"/>
    <property type="molecule type" value="Genomic_DNA"/>
</dbReference>
<reference evidence="4" key="1">
    <citation type="submission" date="2020-08" db="EMBL/GenBank/DDBJ databases">
        <title>Ramlibacter sp. USB13 16S ribosomal RNA gene genome sequencing and assembly.</title>
        <authorList>
            <person name="Kang M."/>
        </authorList>
    </citation>
    <scope>NUCLEOTIDE SEQUENCE</scope>
    <source>
        <strain evidence="4">USB13</strain>
    </source>
</reference>
<dbReference type="Proteomes" id="UP000608513">
    <property type="component" value="Unassembled WGS sequence"/>
</dbReference>
<organism evidence="4 5">
    <name type="scientific">Ramlibacter cellulosilyticus</name>
    <dbReference type="NCBI Taxonomy" id="2764187"/>
    <lineage>
        <taxon>Bacteria</taxon>
        <taxon>Pseudomonadati</taxon>
        <taxon>Pseudomonadota</taxon>
        <taxon>Betaproteobacteria</taxon>
        <taxon>Burkholderiales</taxon>
        <taxon>Comamonadaceae</taxon>
        <taxon>Ramlibacter</taxon>
    </lineage>
</organism>
<accession>A0A923MU95</accession>
<comment type="caution">
    <text evidence="4">The sequence shown here is derived from an EMBL/GenBank/DDBJ whole genome shotgun (WGS) entry which is preliminary data.</text>
</comment>
<feature type="domain" description="Right handed beta helix" evidence="3">
    <location>
        <begin position="140"/>
        <end position="289"/>
    </location>
</feature>
<dbReference type="InterPro" id="IPR006626">
    <property type="entry name" value="PbH1"/>
</dbReference>
<dbReference type="RefSeq" id="WP_187077608.1">
    <property type="nucleotide sequence ID" value="NZ_JACORT010000008.1"/>
</dbReference>
<dbReference type="SUPFAM" id="SSF51126">
    <property type="entry name" value="Pectin lyase-like"/>
    <property type="match status" value="2"/>
</dbReference>
<keyword evidence="1" id="KW-0677">Repeat</keyword>
<proteinExistence type="predicted"/>
<dbReference type="InterPro" id="IPR012334">
    <property type="entry name" value="Pectin_lyas_fold"/>
</dbReference>
<dbReference type="PANTHER" id="PTHR22990:SF15">
    <property type="entry name" value="F-BOX ONLY PROTEIN 10"/>
    <property type="match status" value="1"/>
</dbReference>
<evidence type="ECO:0000256" key="1">
    <source>
        <dbReference type="ARBA" id="ARBA00022737"/>
    </source>
</evidence>
<dbReference type="PANTHER" id="PTHR22990">
    <property type="entry name" value="F-BOX ONLY PROTEIN"/>
    <property type="match status" value="1"/>
</dbReference>
<protein>
    <submittedName>
        <fullName evidence="4">Right-handed parallel beta-helix repeat-containing protein</fullName>
    </submittedName>
</protein>
<name>A0A923MU95_9BURK</name>
<keyword evidence="2" id="KW-0732">Signal</keyword>
<dbReference type="SMART" id="SM00710">
    <property type="entry name" value="PbH1"/>
    <property type="match status" value="8"/>
</dbReference>
<gene>
    <name evidence="4" type="ORF">H8N03_18095</name>
</gene>